<feature type="region of interest" description="Disordered" evidence="1">
    <location>
        <begin position="1"/>
        <end position="68"/>
    </location>
</feature>
<reference evidence="3" key="1">
    <citation type="journal article" date="2018" name="Nat. Microbiol.">
        <title>Leveraging single-cell genomics to expand the fungal tree of life.</title>
        <authorList>
            <person name="Ahrendt S.R."/>
            <person name="Quandt C.A."/>
            <person name="Ciobanu D."/>
            <person name="Clum A."/>
            <person name="Salamov A."/>
            <person name="Andreopoulos B."/>
            <person name="Cheng J.F."/>
            <person name="Woyke T."/>
            <person name="Pelin A."/>
            <person name="Henrissat B."/>
            <person name="Reynolds N.K."/>
            <person name="Benny G.L."/>
            <person name="Smith M.E."/>
            <person name="James T.Y."/>
            <person name="Grigoriev I.V."/>
        </authorList>
    </citation>
    <scope>NUCLEOTIDE SEQUENCE [LARGE SCALE GENOMIC DNA]</scope>
    <source>
        <strain evidence="3">RSA 468</strain>
    </source>
</reference>
<dbReference type="EMBL" id="ML003808">
    <property type="protein sequence ID" value="RKP33498.1"/>
    <property type="molecule type" value="Genomic_DNA"/>
</dbReference>
<organism evidence="2 3">
    <name type="scientific">Dimargaris cristalligena</name>
    <dbReference type="NCBI Taxonomy" id="215637"/>
    <lineage>
        <taxon>Eukaryota</taxon>
        <taxon>Fungi</taxon>
        <taxon>Fungi incertae sedis</taxon>
        <taxon>Zoopagomycota</taxon>
        <taxon>Kickxellomycotina</taxon>
        <taxon>Dimargaritomycetes</taxon>
        <taxon>Dimargaritales</taxon>
        <taxon>Dimargaritaceae</taxon>
        <taxon>Dimargaris</taxon>
    </lineage>
</organism>
<protein>
    <submittedName>
        <fullName evidence="2">Uncharacterized protein</fullName>
    </submittedName>
</protein>
<feature type="compositionally biased region" description="Polar residues" evidence="1">
    <location>
        <begin position="26"/>
        <end position="51"/>
    </location>
</feature>
<evidence type="ECO:0000313" key="3">
    <source>
        <dbReference type="Proteomes" id="UP000268162"/>
    </source>
</evidence>
<evidence type="ECO:0000313" key="2">
    <source>
        <dbReference type="EMBL" id="RKP33498.1"/>
    </source>
</evidence>
<gene>
    <name evidence="2" type="ORF">BJ085DRAFT_37260</name>
</gene>
<proteinExistence type="predicted"/>
<sequence>TASEHSSDPIRITEGPLPEFGMFHLGSSSPPNPTSGDPSNPEHSAGLSLSLSPGRGVPQITDPTHTTKGRWVGISALLGVGPSHIK</sequence>
<evidence type="ECO:0000256" key="1">
    <source>
        <dbReference type="SAM" id="MobiDB-lite"/>
    </source>
</evidence>
<feature type="non-terminal residue" evidence="2">
    <location>
        <position position="1"/>
    </location>
</feature>
<name>A0A4P9ZKC6_9FUNG</name>
<dbReference type="Proteomes" id="UP000268162">
    <property type="component" value="Unassembled WGS sequence"/>
</dbReference>
<accession>A0A4P9ZKC6</accession>
<dbReference type="AlphaFoldDB" id="A0A4P9ZKC6"/>
<keyword evidence="3" id="KW-1185">Reference proteome</keyword>